<name>A0A6S7I675_PARCT</name>
<keyword evidence="5" id="KW-1185">Reference proteome</keyword>
<accession>A0A6S7I675</accession>
<dbReference type="InterPro" id="IPR000477">
    <property type="entry name" value="RT_dom"/>
</dbReference>
<evidence type="ECO:0000256" key="2">
    <source>
        <dbReference type="PROSITE-ProRule" id="PRU01005"/>
    </source>
</evidence>
<proteinExistence type="predicted"/>
<dbReference type="OrthoDB" id="5968713at2759"/>
<evidence type="ECO:0000313" key="5">
    <source>
        <dbReference type="Proteomes" id="UP001152795"/>
    </source>
</evidence>
<reference evidence="4" key="1">
    <citation type="submission" date="2020-04" db="EMBL/GenBank/DDBJ databases">
        <authorList>
            <person name="Alioto T."/>
            <person name="Alioto T."/>
            <person name="Gomez Garrido J."/>
        </authorList>
    </citation>
    <scope>NUCLEOTIDE SEQUENCE</scope>
    <source>
        <strain evidence="4">A484AB</strain>
    </source>
</reference>
<dbReference type="FunFam" id="2.20.100.10:FF:000001">
    <property type="entry name" value="semaphorin-5A isoform X1"/>
    <property type="match status" value="1"/>
</dbReference>
<sequence>MNSLIENAKTAGDGLEAPKPDPKTATVVENKTPQQLVLGHANKSPTTKQKIGDLSSLINDPDIDDIESNLKDLQYGSKGCKLLVAEDTMEEDATSKDSVPHPKVKKECVDEFPEACVEMANKGYCLAFKSLMSSVCRRSCNLCSRLLDTGFTSCTKTCGGGRQMRMIKINRREYLQTRHCNAHPCPINGGYSAFGRYTECSVTCGEGVKYRRRTCTQPRPQYNGKSCRRLGPSIESRPCHAGPCTQKHGHEMKQTNEKSRKVNYSHHHKAALHIGGPHSDKVHQHSILLKGKKVANLRCTPKNGALRSVIQESATKRFTIHPSKNNLHSSKKSSIEENGIIYNRDGLPVDTTRTVVKAFKSPYKIILARKGHNDMKLLEECLEVDDKIREEDNLEGKHHAGNLIYTRPGDKSFSDYSSTPSGKLFGDPKNIDDILSKMNSISPKVNDQISHEQNLENSLKMENAKPVDAMAFAGAADGNERDDENYHSNYYSNINFKFSEISMDDIICQLRNLKISKSTGIDNIPAIALKLKDFDSIDHTILLQKMNDQFGIKNVELDWFKSYLTNREQACIVNGAMSSPKTIVCGVPQGSILGPLLFLLYINDLPECLEKTSPHLYADDTQISTSAKTIEELTENLNNDLKKVGTPNTTTQDLHYLPTFVLAPNSFYILIISEEKLHICFVNRSVSLSDHYVLLLEKVLEENKASREQMNQMVDNKKTVLGELHQKIDNLKSINLSRQVRQTGPSQRIPKMCR</sequence>
<dbReference type="PROSITE" id="PS50092">
    <property type="entry name" value="TSP1"/>
    <property type="match status" value="2"/>
</dbReference>
<dbReference type="EMBL" id="CACRXK020007563">
    <property type="protein sequence ID" value="CAB4012577.1"/>
    <property type="molecule type" value="Genomic_DNA"/>
</dbReference>
<evidence type="ECO:0000313" key="4">
    <source>
        <dbReference type="EMBL" id="CAB4012577.1"/>
    </source>
</evidence>
<protein>
    <submittedName>
        <fullName evidence="4">Uncharacterized protein</fullName>
    </submittedName>
</protein>
<dbReference type="Pfam" id="PF00078">
    <property type="entry name" value="RVT_1"/>
    <property type="match status" value="1"/>
</dbReference>
<dbReference type="Proteomes" id="UP001152795">
    <property type="component" value="Unassembled WGS sequence"/>
</dbReference>
<feature type="non-terminal residue" evidence="4">
    <location>
        <position position="1"/>
    </location>
</feature>
<dbReference type="AlphaFoldDB" id="A0A6S7I675"/>
<dbReference type="PANTHER" id="PTHR33332">
    <property type="entry name" value="REVERSE TRANSCRIPTASE DOMAIN-CONTAINING PROTEIN"/>
    <property type="match status" value="1"/>
</dbReference>
<dbReference type="InterPro" id="IPR000884">
    <property type="entry name" value="TSP1_rpt"/>
</dbReference>
<keyword evidence="1" id="KW-1015">Disulfide bond</keyword>
<dbReference type="PROSITE" id="PS51670">
    <property type="entry name" value="SHKT"/>
    <property type="match status" value="1"/>
</dbReference>
<dbReference type="Gene3D" id="2.20.100.10">
    <property type="entry name" value="Thrombospondin type-1 (TSP1) repeat"/>
    <property type="match status" value="1"/>
</dbReference>
<dbReference type="SUPFAM" id="SSF82895">
    <property type="entry name" value="TSP-1 type 1 repeat"/>
    <property type="match status" value="1"/>
</dbReference>
<gene>
    <name evidence="4" type="ORF">PACLA_8A057844</name>
</gene>
<evidence type="ECO:0000256" key="3">
    <source>
        <dbReference type="SAM" id="MobiDB-lite"/>
    </source>
</evidence>
<dbReference type="InterPro" id="IPR003582">
    <property type="entry name" value="ShKT_dom"/>
</dbReference>
<dbReference type="InterPro" id="IPR036383">
    <property type="entry name" value="TSP1_rpt_sf"/>
</dbReference>
<dbReference type="SMART" id="SM00209">
    <property type="entry name" value="TSP1"/>
    <property type="match status" value="2"/>
</dbReference>
<dbReference type="SMART" id="SM00254">
    <property type="entry name" value="ShKT"/>
    <property type="match status" value="1"/>
</dbReference>
<evidence type="ECO:0000256" key="1">
    <source>
        <dbReference type="ARBA" id="ARBA00023157"/>
    </source>
</evidence>
<comment type="caution">
    <text evidence="4">The sequence shown here is derived from an EMBL/GenBank/DDBJ whole genome shotgun (WGS) entry which is preliminary data.</text>
</comment>
<comment type="caution">
    <text evidence="2">Lacks conserved residue(s) required for the propagation of feature annotation.</text>
</comment>
<feature type="region of interest" description="Disordered" evidence="3">
    <location>
        <begin position="1"/>
        <end position="53"/>
    </location>
</feature>
<dbReference type="Pfam" id="PF00090">
    <property type="entry name" value="TSP_1"/>
    <property type="match status" value="1"/>
</dbReference>
<organism evidence="4 5">
    <name type="scientific">Paramuricea clavata</name>
    <name type="common">Red gorgonian</name>
    <name type="synonym">Violescent sea-whip</name>
    <dbReference type="NCBI Taxonomy" id="317549"/>
    <lineage>
        <taxon>Eukaryota</taxon>
        <taxon>Metazoa</taxon>
        <taxon>Cnidaria</taxon>
        <taxon>Anthozoa</taxon>
        <taxon>Octocorallia</taxon>
        <taxon>Malacalcyonacea</taxon>
        <taxon>Plexauridae</taxon>
        <taxon>Paramuricea</taxon>
    </lineage>
</organism>